<gene>
    <name evidence="2" type="ORF">M501DRAFT_937626</name>
</gene>
<dbReference type="Gene3D" id="3.30.450.30">
    <property type="entry name" value="Dynein light chain 2a, cytoplasmic"/>
    <property type="match status" value="1"/>
</dbReference>
<dbReference type="EMBL" id="MU006099">
    <property type="protein sequence ID" value="KAF2837469.1"/>
    <property type="molecule type" value="Genomic_DNA"/>
</dbReference>
<accession>A0A9P4S7Q2</accession>
<dbReference type="OrthoDB" id="3924760at2759"/>
<keyword evidence="3" id="KW-1185">Reference proteome</keyword>
<evidence type="ECO:0000313" key="2">
    <source>
        <dbReference type="EMBL" id="KAF2837469.1"/>
    </source>
</evidence>
<sequence>MLNSKKLTELLTENEHPQFYPRMFIMSPNGTLIAYRKQADVKMLRDQAALISLAWKEEDMKLKMEHSEATTEQEPTNEPVLQTLTIESENNNILVRAIQPNLLLVVIGGVPPSRKVGFKITPETVGGQRYPSPALPDNVSTPSPERVPPQGGSPRGGYSASTSSPKAASVMSDREKDMKLGLLHIQRKKLDAISDYIKNEFDKAHFVMPEESFR</sequence>
<reference evidence="2" key="1">
    <citation type="journal article" date="2020" name="Stud. Mycol.">
        <title>101 Dothideomycetes genomes: a test case for predicting lifestyles and emergence of pathogens.</title>
        <authorList>
            <person name="Haridas S."/>
            <person name="Albert R."/>
            <person name="Binder M."/>
            <person name="Bloem J."/>
            <person name="Labutti K."/>
            <person name="Salamov A."/>
            <person name="Andreopoulos B."/>
            <person name="Baker S."/>
            <person name="Barry K."/>
            <person name="Bills G."/>
            <person name="Bluhm B."/>
            <person name="Cannon C."/>
            <person name="Castanera R."/>
            <person name="Culley D."/>
            <person name="Daum C."/>
            <person name="Ezra D."/>
            <person name="Gonzalez J."/>
            <person name="Henrissat B."/>
            <person name="Kuo A."/>
            <person name="Liang C."/>
            <person name="Lipzen A."/>
            <person name="Lutzoni F."/>
            <person name="Magnuson J."/>
            <person name="Mondo S."/>
            <person name="Nolan M."/>
            <person name="Ohm R."/>
            <person name="Pangilinan J."/>
            <person name="Park H.-J."/>
            <person name="Ramirez L."/>
            <person name="Alfaro M."/>
            <person name="Sun H."/>
            <person name="Tritt A."/>
            <person name="Yoshinaga Y."/>
            <person name="Zwiers L.-H."/>
            <person name="Turgeon B."/>
            <person name="Goodwin S."/>
            <person name="Spatafora J."/>
            <person name="Crous P."/>
            <person name="Grigoriev I."/>
        </authorList>
    </citation>
    <scope>NUCLEOTIDE SEQUENCE</scope>
    <source>
        <strain evidence="2">CBS 101060</strain>
    </source>
</reference>
<evidence type="ECO:0000313" key="3">
    <source>
        <dbReference type="Proteomes" id="UP000799429"/>
    </source>
</evidence>
<feature type="region of interest" description="Disordered" evidence="1">
    <location>
        <begin position="122"/>
        <end position="173"/>
    </location>
</feature>
<evidence type="ECO:0000256" key="1">
    <source>
        <dbReference type="SAM" id="MobiDB-lite"/>
    </source>
</evidence>
<comment type="caution">
    <text evidence="2">The sequence shown here is derived from an EMBL/GenBank/DDBJ whole genome shotgun (WGS) entry which is preliminary data.</text>
</comment>
<name>A0A9P4S7Q2_9PEZI</name>
<proteinExistence type="predicted"/>
<protein>
    <submittedName>
        <fullName evidence="2">Uncharacterized protein</fullName>
    </submittedName>
</protein>
<dbReference type="Proteomes" id="UP000799429">
    <property type="component" value="Unassembled WGS sequence"/>
</dbReference>
<organism evidence="2 3">
    <name type="scientific">Patellaria atrata CBS 101060</name>
    <dbReference type="NCBI Taxonomy" id="1346257"/>
    <lineage>
        <taxon>Eukaryota</taxon>
        <taxon>Fungi</taxon>
        <taxon>Dikarya</taxon>
        <taxon>Ascomycota</taxon>
        <taxon>Pezizomycotina</taxon>
        <taxon>Dothideomycetes</taxon>
        <taxon>Dothideomycetes incertae sedis</taxon>
        <taxon>Patellariales</taxon>
        <taxon>Patellariaceae</taxon>
        <taxon>Patellaria</taxon>
    </lineage>
</organism>
<dbReference type="AlphaFoldDB" id="A0A9P4S7Q2"/>